<dbReference type="EMBL" id="CABVHQ010000142">
    <property type="protein sequence ID" value="VVO41804.1"/>
    <property type="molecule type" value="Genomic_DNA"/>
</dbReference>
<feature type="region of interest" description="Disordered" evidence="1">
    <location>
        <begin position="404"/>
        <end position="425"/>
    </location>
</feature>
<accession>A0A5E7FSS7</accession>
<evidence type="ECO:0000313" key="3">
    <source>
        <dbReference type="Proteomes" id="UP000337909"/>
    </source>
</evidence>
<evidence type="ECO:0000256" key="1">
    <source>
        <dbReference type="SAM" id="MobiDB-lite"/>
    </source>
</evidence>
<gene>
    <name evidence="2" type="ORF">PS691_05812</name>
</gene>
<evidence type="ECO:0000313" key="2">
    <source>
        <dbReference type="EMBL" id="VVO41804.1"/>
    </source>
</evidence>
<dbReference type="AlphaFoldDB" id="A0A5E7FSS7"/>
<organism evidence="2 3">
    <name type="scientific">Pseudomonas fluorescens</name>
    <dbReference type="NCBI Taxonomy" id="294"/>
    <lineage>
        <taxon>Bacteria</taxon>
        <taxon>Pseudomonadati</taxon>
        <taxon>Pseudomonadota</taxon>
        <taxon>Gammaproteobacteria</taxon>
        <taxon>Pseudomonadales</taxon>
        <taxon>Pseudomonadaceae</taxon>
        <taxon>Pseudomonas</taxon>
    </lineage>
</organism>
<feature type="compositionally biased region" description="Polar residues" evidence="1">
    <location>
        <begin position="413"/>
        <end position="425"/>
    </location>
</feature>
<protein>
    <submittedName>
        <fullName evidence="2">Uncharacterized protein</fullName>
    </submittedName>
</protein>
<dbReference type="Proteomes" id="UP000337909">
    <property type="component" value="Unassembled WGS sequence"/>
</dbReference>
<sequence>MVHGQPADEHVLRPHFQSLAHGAQIGQQIGVADHHALGLARAARGVLQEGEVLRLPRRCDALAPLACQLAHCGNARQARDLRLEQPGEQLRLLHGDQHLGLGVAQDAGLAVQMILDLRQAQRWVDGHRHPPGQQDAKKAMEKVAPCGQHQGHGLTGLQATALQPGGNGPGCLVQGAIADVLRLVTFTQQAHVGKLRLMAHMPLQHLDQGPRSVRRLRRCYRGLAGVAGGQWTYRLGAMAAVQHMQYIGGSVRRGEQGFRQAHSEFVLDARPEFDPGQTVYAQVPVQHAVQGDLQTFCRLRAQLDHGALDNFQQFFCVPIGMGNGGSFWRRTSHRRPLMTGHAVCRSLPIAIMRLWRRPGMPSWAAALAGWVSQSQAQPVATGEACVRLRSSRKIRCCGIPEKPSKQDSRLLRSRTQPSAAATNSRKTVQAGFATAAQPNAGFGSCYGLELGS</sequence>
<proteinExistence type="predicted"/>
<name>A0A5E7FSS7_PSEFL</name>
<reference evidence="2 3" key="1">
    <citation type="submission" date="2019-09" db="EMBL/GenBank/DDBJ databases">
        <authorList>
            <person name="Chandra G."/>
            <person name="Truman W A."/>
        </authorList>
    </citation>
    <scope>NUCLEOTIDE SEQUENCE [LARGE SCALE GENOMIC DNA]</scope>
    <source>
        <strain evidence="2">PS691</strain>
    </source>
</reference>